<sequence>MARRSRRGVPALLGGLLLALTAGPLQAAAAPAGVPAAEGSGMVMVLDASGSMAGKDGSGGTRIDAARKAVGTVVDAMPDGYPTGLRVYGADKPKGCDDTRLAQPVAALDRAGLKKAVAGVRPKGDTPIGLSLRKAAADLPRPAAGSIGTRTILLISDGEDTCRTPQPCKVAAQLAASGVDLHIDTVGFQVAGRARTQLECIAKAGNGQYYDAPDAKALARQLQRAGQLSADGYRFQGKQVRGTATRGGAPGLVPGQYLDSLGPNEERYYATDLDAASAADFSATVVPPSGAAVGLLDSLHTRIAYGSGGVCDSTTGLFAQREGAAPLTSGVSRIPTQSGTGSCDKAGRYWLVVERKAARGSDATRWPLELTFHVEHPLKKGVTPAQSAPEYGAGGKDARLPATAPEDVTGGTGFNDARTLHPGVWRDKVLPAQTLWYKVPVGWGQQLRYDVEFANEPRIKGSRAAASYGATQVYTPFRTPVGNGTGEFSPHVPYTGRSASLSMGTVPVAWTNRYEAHPNVRPVHLNGDFYIAVTLGARASQVAENPQIGVVLRVAVLGKEKDGPQTGASVAEASRRESGSSADVGQDSGGGWSTGRVVAVAVGGVGVLLLAGLALAYVRPRRRPAAADRAADPRRGGSW</sequence>
<keyword evidence="2" id="KW-1133">Transmembrane helix</keyword>
<dbReference type="SMART" id="SM00327">
    <property type="entry name" value="VWA"/>
    <property type="match status" value="1"/>
</dbReference>
<dbReference type="Pfam" id="PF13519">
    <property type="entry name" value="VWA_2"/>
    <property type="match status" value="1"/>
</dbReference>
<evidence type="ECO:0000313" key="6">
    <source>
        <dbReference type="Proteomes" id="UP000289482"/>
    </source>
</evidence>
<feature type="region of interest" description="Disordered" evidence="1">
    <location>
        <begin position="561"/>
        <end position="588"/>
    </location>
</feature>
<gene>
    <name evidence="5" type="ORF">EST54_06440</name>
</gene>
<dbReference type="PROSITE" id="PS50234">
    <property type="entry name" value="VWFA"/>
    <property type="match status" value="1"/>
</dbReference>
<evidence type="ECO:0000256" key="3">
    <source>
        <dbReference type="SAM" id="SignalP"/>
    </source>
</evidence>
<feature type="transmembrane region" description="Helical" evidence="2">
    <location>
        <begin position="597"/>
        <end position="618"/>
    </location>
</feature>
<dbReference type="GeneID" id="95777640"/>
<organism evidence="5 6">
    <name type="scientific">Streptomyces sioyaensis</name>
    <dbReference type="NCBI Taxonomy" id="67364"/>
    <lineage>
        <taxon>Bacteria</taxon>
        <taxon>Bacillati</taxon>
        <taxon>Actinomycetota</taxon>
        <taxon>Actinomycetes</taxon>
        <taxon>Kitasatosporales</taxon>
        <taxon>Streptomycetaceae</taxon>
        <taxon>Streptomyces</taxon>
    </lineage>
</organism>
<reference evidence="5 6" key="1">
    <citation type="submission" date="2019-01" db="EMBL/GenBank/DDBJ databases">
        <title>Draft genome sequences of the type strain Streptomyces sioyaensis DSM 40032 and its novel strain, TM32, a thermotolerant antibiotics-producing actinobacterium.</title>
        <authorList>
            <person name="Nakaew N."/>
            <person name="Lumyong S."/>
            <person name="Sloan W.T."/>
            <person name="Sungthong R."/>
        </authorList>
    </citation>
    <scope>NUCLEOTIDE SEQUENCE [LARGE SCALE GENOMIC DNA]</scope>
    <source>
        <strain evidence="5 6">DSM 40032</strain>
    </source>
</reference>
<keyword evidence="6" id="KW-1185">Reference proteome</keyword>
<evidence type="ECO:0000256" key="1">
    <source>
        <dbReference type="SAM" id="MobiDB-lite"/>
    </source>
</evidence>
<dbReference type="Proteomes" id="UP000289482">
    <property type="component" value="Unassembled WGS sequence"/>
</dbReference>
<name>A0A4Q1R7P2_9ACTN</name>
<evidence type="ECO:0000256" key="2">
    <source>
        <dbReference type="SAM" id="Phobius"/>
    </source>
</evidence>
<dbReference type="SUPFAM" id="SSF53300">
    <property type="entry name" value="vWA-like"/>
    <property type="match status" value="1"/>
</dbReference>
<proteinExistence type="predicted"/>
<feature type="chain" id="PRO_5039028475" evidence="3">
    <location>
        <begin position="28"/>
        <end position="639"/>
    </location>
</feature>
<evidence type="ECO:0000313" key="5">
    <source>
        <dbReference type="EMBL" id="RXS69365.1"/>
    </source>
</evidence>
<protein>
    <submittedName>
        <fullName evidence="5">VWA domain-containing protein</fullName>
    </submittedName>
</protein>
<keyword evidence="2" id="KW-0472">Membrane</keyword>
<comment type="caution">
    <text evidence="5">The sequence shown here is derived from an EMBL/GenBank/DDBJ whole genome shotgun (WGS) entry which is preliminary data.</text>
</comment>
<feature type="region of interest" description="Disordered" evidence="1">
    <location>
        <begin position="382"/>
        <end position="401"/>
    </location>
</feature>
<dbReference type="EMBL" id="SDIF01000011">
    <property type="protein sequence ID" value="RXS69365.1"/>
    <property type="molecule type" value="Genomic_DNA"/>
</dbReference>
<dbReference type="Gene3D" id="3.40.50.410">
    <property type="entry name" value="von Willebrand factor, type A domain"/>
    <property type="match status" value="1"/>
</dbReference>
<feature type="signal peptide" evidence="3">
    <location>
        <begin position="1"/>
        <end position="27"/>
    </location>
</feature>
<dbReference type="InterPro" id="IPR002035">
    <property type="entry name" value="VWF_A"/>
</dbReference>
<dbReference type="RefSeq" id="WP_129245894.1">
    <property type="nucleotide sequence ID" value="NZ_JABZEL010000009.1"/>
</dbReference>
<dbReference type="InterPro" id="IPR036465">
    <property type="entry name" value="vWFA_dom_sf"/>
</dbReference>
<feature type="domain" description="VWFA" evidence="4">
    <location>
        <begin position="41"/>
        <end position="225"/>
    </location>
</feature>
<keyword evidence="2" id="KW-0812">Transmembrane</keyword>
<keyword evidence="3" id="KW-0732">Signal</keyword>
<evidence type="ECO:0000259" key="4">
    <source>
        <dbReference type="PROSITE" id="PS50234"/>
    </source>
</evidence>
<dbReference type="AlphaFoldDB" id="A0A4Q1R7P2"/>
<accession>A0A4Q1R7P2</accession>